<dbReference type="InterPro" id="IPR017930">
    <property type="entry name" value="Myb_dom"/>
</dbReference>
<dbReference type="Pfam" id="PF04433">
    <property type="entry name" value="SWIRM"/>
    <property type="match status" value="1"/>
</dbReference>
<keyword evidence="6" id="KW-0805">Transcription regulation</keyword>
<feature type="region of interest" description="Disordered" evidence="11">
    <location>
        <begin position="1056"/>
        <end position="1107"/>
    </location>
</feature>
<dbReference type="PROSITE" id="PS51294">
    <property type="entry name" value="HTH_MYB"/>
    <property type="match status" value="1"/>
</dbReference>
<dbReference type="InterPro" id="IPR041984">
    <property type="entry name" value="Rsc8/Ssr1/Ssr2_ZZ"/>
</dbReference>
<feature type="domain" description="ZZ-type" evidence="13">
    <location>
        <begin position="307"/>
        <end position="361"/>
    </location>
</feature>
<organism evidence="17 18">
    <name type="scientific">Morella rubra</name>
    <name type="common">Chinese bayberry</name>
    <dbReference type="NCBI Taxonomy" id="262757"/>
    <lineage>
        <taxon>Eukaryota</taxon>
        <taxon>Viridiplantae</taxon>
        <taxon>Streptophyta</taxon>
        <taxon>Embryophyta</taxon>
        <taxon>Tracheophyta</taxon>
        <taxon>Spermatophyta</taxon>
        <taxon>Magnoliopsida</taxon>
        <taxon>eudicotyledons</taxon>
        <taxon>Gunneridae</taxon>
        <taxon>Pentapetalae</taxon>
        <taxon>rosids</taxon>
        <taxon>fabids</taxon>
        <taxon>Fagales</taxon>
        <taxon>Myricaceae</taxon>
        <taxon>Morella</taxon>
    </lineage>
</organism>
<evidence type="ECO:0000256" key="1">
    <source>
        <dbReference type="ARBA" id="ARBA00004123"/>
    </source>
</evidence>
<feature type="compositionally biased region" description="Polar residues" evidence="11">
    <location>
        <begin position="433"/>
        <end position="443"/>
    </location>
</feature>
<feature type="region of interest" description="Disordered" evidence="11">
    <location>
        <begin position="605"/>
        <end position="827"/>
    </location>
</feature>
<dbReference type="PROSITE" id="PS51293">
    <property type="entry name" value="SANT"/>
    <property type="match status" value="1"/>
</dbReference>
<evidence type="ECO:0000313" key="17">
    <source>
        <dbReference type="EMBL" id="KAB1207266.1"/>
    </source>
</evidence>
<keyword evidence="4 10" id="KW-0863">Zinc-finger</keyword>
<dbReference type="Proteomes" id="UP000516437">
    <property type="component" value="Chromosome 7"/>
</dbReference>
<evidence type="ECO:0000256" key="10">
    <source>
        <dbReference type="PROSITE-ProRule" id="PRU00228"/>
    </source>
</evidence>
<protein>
    <submittedName>
        <fullName evidence="17">SWI/SNF complex subunit SWI3D</fullName>
    </submittedName>
</protein>
<dbReference type="PROSITE" id="PS01357">
    <property type="entry name" value="ZF_ZZ_1"/>
    <property type="match status" value="1"/>
</dbReference>
<dbReference type="InterPro" id="IPR000433">
    <property type="entry name" value="Znf_ZZ"/>
</dbReference>
<dbReference type="EMBL" id="RXIC02000025">
    <property type="protein sequence ID" value="KAB1207266.1"/>
    <property type="molecule type" value="Genomic_DNA"/>
</dbReference>
<evidence type="ECO:0000256" key="9">
    <source>
        <dbReference type="ARBA" id="ARBA00023242"/>
    </source>
</evidence>
<feature type="compositionally biased region" description="Basic residues" evidence="11">
    <location>
        <begin position="25"/>
        <end position="36"/>
    </location>
</feature>
<feature type="region of interest" description="Disordered" evidence="11">
    <location>
        <begin position="1"/>
        <end position="83"/>
    </location>
</feature>
<keyword evidence="9" id="KW-0539">Nucleus</keyword>
<dbReference type="PROSITE" id="PS50135">
    <property type="entry name" value="ZF_ZZ_2"/>
    <property type="match status" value="1"/>
</dbReference>
<dbReference type="InterPro" id="IPR043145">
    <property type="entry name" value="Znf_ZZ_sf"/>
</dbReference>
<dbReference type="PROSITE" id="PS50934">
    <property type="entry name" value="SWIRM"/>
    <property type="match status" value="1"/>
</dbReference>
<feature type="compositionally biased region" description="Basic and acidic residues" evidence="11">
    <location>
        <begin position="628"/>
        <end position="665"/>
    </location>
</feature>
<dbReference type="InterPro" id="IPR009057">
    <property type="entry name" value="Homeodomain-like_sf"/>
</dbReference>
<dbReference type="SUPFAM" id="SSF57850">
    <property type="entry name" value="RING/U-box"/>
    <property type="match status" value="1"/>
</dbReference>
<dbReference type="InterPro" id="IPR007526">
    <property type="entry name" value="SWIRM"/>
</dbReference>
<feature type="domain" description="HTH myb-type" evidence="16">
    <location>
        <begin position="362"/>
        <end position="415"/>
    </location>
</feature>
<comment type="caution">
    <text evidence="17">The sequence shown here is derived from an EMBL/GenBank/DDBJ whole genome shotgun (WGS) entry which is preliminary data.</text>
</comment>
<dbReference type="GO" id="GO:0003677">
    <property type="term" value="F:DNA binding"/>
    <property type="evidence" value="ECO:0007669"/>
    <property type="project" value="UniProtKB-KW"/>
</dbReference>
<evidence type="ECO:0000256" key="6">
    <source>
        <dbReference type="ARBA" id="ARBA00023015"/>
    </source>
</evidence>
<evidence type="ECO:0000259" key="15">
    <source>
        <dbReference type="PROSITE" id="PS51293"/>
    </source>
</evidence>
<feature type="domain" description="SWIRM" evidence="14">
    <location>
        <begin position="147"/>
        <end position="244"/>
    </location>
</feature>
<keyword evidence="18" id="KW-1185">Reference proteome</keyword>
<feature type="compositionally biased region" description="Polar residues" evidence="11">
    <location>
        <begin position="460"/>
        <end position="472"/>
    </location>
</feature>
<proteinExistence type="predicted"/>
<feature type="compositionally biased region" description="Polar residues" evidence="11">
    <location>
        <begin position="1077"/>
        <end position="1107"/>
    </location>
</feature>
<evidence type="ECO:0000313" key="18">
    <source>
        <dbReference type="Proteomes" id="UP000516437"/>
    </source>
</evidence>
<feature type="compositionally biased region" description="Basic and acidic residues" evidence="11">
    <location>
        <begin position="807"/>
        <end position="827"/>
    </location>
</feature>
<dbReference type="InterPro" id="IPR001005">
    <property type="entry name" value="SANT/Myb"/>
</dbReference>
<dbReference type="SMART" id="SM00291">
    <property type="entry name" value="ZnF_ZZ"/>
    <property type="match status" value="1"/>
</dbReference>
<evidence type="ECO:0000259" key="16">
    <source>
        <dbReference type="PROSITE" id="PS51294"/>
    </source>
</evidence>
<keyword evidence="3" id="KW-0479">Metal-binding</keyword>
<dbReference type="GO" id="GO:0005634">
    <property type="term" value="C:nucleus"/>
    <property type="evidence" value="ECO:0007669"/>
    <property type="project" value="UniProtKB-SubCell"/>
</dbReference>
<dbReference type="Pfam" id="PF00569">
    <property type="entry name" value="ZZ"/>
    <property type="match status" value="1"/>
</dbReference>
<dbReference type="InterPro" id="IPR017884">
    <property type="entry name" value="SANT_dom"/>
</dbReference>
<dbReference type="Pfam" id="PF00249">
    <property type="entry name" value="Myb_DNA-binding"/>
    <property type="match status" value="1"/>
</dbReference>
<feature type="domain" description="Myb-like" evidence="12">
    <location>
        <begin position="361"/>
        <end position="411"/>
    </location>
</feature>
<dbReference type="Gene3D" id="3.30.60.90">
    <property type="match status" value="1"/>
</dbReference>
<feature type="compositionally biased region" description="Basic and acidic residues" evidence="11">
    <location>
        <begin position="475"/>
        <end position="502"/>
    </location>
</feature>
<dbReference type="Gene3D" id="1.10.10.60">
    <property type="entry name" value="Homeodomain-like"/>
    <property type="match status" value="1"/>
</dbReference>
<dbReference type="AlphaFoldDB" id="A0A6A1V4Y0"/>
<comment type="subcellular location">
    <subcellularLocation>
        <location evidence="1">Nucleus</location>
    </subcellularLocation>
</comment>
<evidence type="ECO:0000256" key="11">
    <source>
        <dbReference type="SAM" id="MobiDB-lite"/>
    </source>
</evidence>
<evidence type="ECO:0000259" key="14">
    <source>
        <dbReference type="PROSITE" id="PS50934"/>
    </source>
</evidence>
<dbReference type="InterPro" id="IPR032451">
    <property type="entry name" value="SMARCC_C"/>
</dbReference>
<evidence type="ECO:0000256" key="3">
    <source>
        <dbReference type="ARBA" id="ARBA00022723"/>
    </source>
</evidence>
<dbReference type="PANTHER" id="PTHR12802">
    <property type="entry name" value="SWI/SNF COMPLEX-RELATED"/>
    <property type="match status" value="1"/>
</dbReference>
<feature type="compositionally biased region" description="Low complexity" evidence="11">
    <location>
        <begin position="37"/>
        <end position="49"/>
    </location>
</feature>
<feature type="compositionally biased region" description="Polar residues" evidence="11">
    <location>
        <begin position="679"/>
        <end position="701"/>
    </location>
</feature>
<keyword evidence="5" id="KW-0862">Zinc</keyword>
<sequence length="1107" mass="120231">MEEKRSEAGVLAAGAESPAAELASSRRRVGSQKRKASNLSSSNSSSLPSKRVTREKALLSHPPIHNGPLTRARQGPNNLAAGGVSGLGSGAGGLAAAAYGKKPHEHASQADAAIVAEELSKESELEALEAAMAAEFEAVRSRRANAHVVPSHCGWFSWTKVHPIEERILPSFFNEKSETRTPDMYMEIRNWIVKKFHFSPNTQIELKDLSELEVGDLDARQEVMEFLDHWGLINFHPFPPTDSAVPSADNDSTTEKDSLVEKLYHFETPVLRPSVVPKTNMTAPAVPSGLFPESAIAEELARAEGPAVEYHCNSCSADCSRKRYHCQKQADFDLCSDCFNNGKFGSGMSSSDFILMEPAEVPGVSSGKWTDQETLLLLEALELYKENWNEIAEHVATKTKAQCILHFLQMPIEDTFLDCDAVIDTVSKENVDSAATKNDSSISKDAPDTKEVKTGASEGQPLTSPMETSNTEDINEVKAGEESKPEDGSELKGGEETSRPEDTSEVQVDEEADENWALKALREAFEAVGYLPVPDHPLSFAEVGNPVMALAVFLARLVGPDSAMVSAHGSLKSISGGSPGIELAARHCFLLEDPPDDKKELVASERDAQEAGNLEGGEEKEDNSSLVFDDRHLSDDPNSKKTEDCSSKGTLDVEGKAHAAKEKDTIASSEEVSQHNLDDTSNSELPKDSQSTAKESDNLTSKVALPPSSVEESEEKTSVGEPSHPAEAPKDVQMVSDSLPAEKNELQQPGPSDSVRDPPQPMETPGDVDMSDSLPSEKKLDEVTPDSVGKPLQPTEPSMDIGEGQIEDGKTVKHDSTERKNESKLDKVKRAAVTALSAAAVKAKLLANQEEDQIRQLAAFLIEKQLHKLESKFSFFTEMESAVMRVREQLDRSRQRLYHERAQIIAARLGLPASSSRAMPPSSTNRIATNFANSVARPPMSMTSQRPPMIRPMGTVALTPSNPFTSNTMPGTSIRPSSQDKLSSVGTKQKLFSFFTEMESAVMRVREQLDRSRQRLYHERAQIIAARLGLPASSSRAMPPSSTNRIATNFANSVARPPMSMTSQRPPMIRPMGTVALTPSNPFTSNTMPGTSIRPSSQDKLSSVGTK</sequence>
<dbReference type="OrthoDB" id="118550at2759"/>
<dbReference type="SMART" id="SM00717">
    <property type="entry name" value="SANT"/>
    <property type="match status" value="1"/>
</dbReference>
<dbReference type="CDD" id="cd00167">
    <property type="entry name" value="SANT"/>
    <property type="match status" value="1"/>
</dbReference>
<evidence type="ECO:0000259" key="12">
    <source>
        <dbReference type="PROSITE" id="PS50090"/>
    </source>
</evidence>
<evidence type="ECO:0000256" key="2">
    <source>
        <dbReference type="ARBA" id="ARBA00022473"/>
    </source>
</evidence>
<dbReference type="FunFam" id="1.10.10.60:FF:000014">
    <property type="entry name" value="SWI/SNF complex subunit SMARCC2 isoform C"/>
    <property type="match status" value="1"/>
</dbReference>
<feature type="region of interest" description="Disordered" evidence="11">
    <location>
        <begin position="431"/>
        <end position="511"/>
    </location>
</feature>
<name>A0A6A1V4Y0_9ROSI</name>
<gene>
    <name evidence="17" type="ORF">CJ030_MR7G011587</name>
</gene>
<evidence type="ECO:0000256" key="4">
    <source>
        <dbReference type="ARBA" id="ARBA00022771"/>
    </source>
</evidence>
<evidence type="ECO:0000256" key="8">
    <source>
        <dbReference type="ARBA" id="ARBA00023163"/>
    </source>
</evidence>
<dbReference type="CDD" id="cd02336">
    <property type="entry name" value="ZZ_RSC8"/>
    <property type="match status" value="1"/>
</dbReference>
<evidence type="ECO:0000259" key="13">
    <source>
        <dbReference type="PROSITE" id="PS50135"/>
    </source>
</evidence>
<keyword evidence="2" id="KW-0217">Developmental protein</keyword>
<reference evidence="17 18" key="1">
    <citation type="journal article" date="2019" name="Plant Biotechnol. J.">
        <title>The red bayberry genome and genetic basis of sex determination.</title>
        <authorList>
            <person name="Jia H.M."/>
            <person name="Jia H.J."/>
            <person name="Cai Q.L."/>
            <person name="Wang Y."/>
            <person name="Zhao H.B."/>
            <person name="Yang W.F."/>
            <person name="Wang G.Y."/>
            <person name="Li Y.H."/>
            <person name="Zhan D.L."/>
            <person name="Shen Y.T."/>
            <person name="Niu Q.F."/>
            <person name="Chang L."/>
            <person name="Qiu J."/>
            <person name="Zhao L."/>
            <person name="Xie H.B."/>
            <person name="Fu W.Y."/>
            <person name="Jin J."/>
            <person name="Li X.W."/>
            <person name="Jiao Y."/>
            <person name="Zhou C.C."/>
            <person name="Tu T."/>
            <person name="Chai C.Y."/>
            <person name="Gao J.L."/>
            <person name="Fan L.J."/>
            <person name="van de Weg E."/>
            <person name="Wang J.Y."/>
            <person name="Gao Z.S."/>
        </authorList>
    </citation>
    <scope>NUCLEOTIDE SEQUENCE [LARGE SCALE GENOMIC DNA]</scope>
    <source>
        <tissue evidence="17">Leaves</tissue>
    </source>
</reference>
<dbReference type="SUPFAM" id="SSF46689">
    <property type="entry name" value="Homeodomain-like"/>
    <property type="match status" value="2"/>
</dbReference>
<dbReference type="Gene3D" id="1.10.10.10">
    <property type="entry name" value="Winged helix-like DNA-binding domain superfamily/Winged helix DNA-binding domain"/>
    <property type="match status" value="1"/>
</dbReference>
<dbReference type="Pfam" id="PF16495">
    <property type="entry name" value="SWIRM-assoc_1"/>
    <property type="match status" value="1"/>
</dbReference>
<keyword evidence="7" id="KW-0238">DNA-binding</keyword>
<dbReference type="PANTHER" id="PTHR12802:SF41">
    <property type="entry name" value="BRAHMA ASSOCIATED PROTEIN 155 KDA"/>
    <property type="match status" value="1"/>
</dbReference>
<keyword evidence="8" id="KW-0804">Transcription</keyword>
<feature type="compositionally biased region" description="Low complexity" evidence="11">
    <location>
        <begin position="8"/>
        <end position="23"/>
    </location>
</feature>
<evidence type="ECO:0000256" key="5">
    <source>
        <dbReference type="ARBA" id="ARBA00022833"/>
    </source>
</evidence>
<feature type="domain" description="SANT" evidence="15">
    <location>
        <begin position="364"/>
        <end position="415"/>
    </location>
</feature>
<dbReference type="InterPro" id="IPR036388">
    <property type="entry name" value="WH-like_DNA-bd_sf"/>
</dbReference>
<accession>A0A6A1V4Y0</accession>
<evidence type="ECO:0000256" key="7">
    <source>
        <dbReference type="ARBA" id="ARBA00023125"/>
    </source>
</evidence>
<dbReference type="GO" id="GO:0008270">
    <property type="term" value="F:zinc ion binding"/>
    <property type="evidence" value="ECO:0007669"/>
    <property type="project" value="UniProtKB-KW"/>
</dbReference>
<dbReference type="PROSITE" id="PS50090">
    <property type="entry name" value="MYB_LIKE"/>
    <property type="match status" value="1"/>
</dbReference>